<dbReference type="KEGG" id="cbar:PATL70BA_3322"/>
<evidence type="ECO:0000256" key="1">
    <source>
        <dbReference type="ARBA" id="ARBA00022741"/>
    </source>
</evidence>
<dbReference type="Proteomes" id="UP000279029">
    <property type="component" value="Chromosome"/>
</dbReference>
<dbReference type="InterPro" id="IPR027417">
    <property type="entry name" value="P-loop_NTPase"/>
</dbReference>
<evidence type="ECO:0000259" key="6">
    <source>
        <dbReference type="PROSITE" id="PS51198"/>
    </source>
</evidence>
<feature type="domain" description="UvrD-like helicase ATP-binding" evidence="6">
    <location>
        <begin position="25"/>
        <end position="318"/>
    </location>
</feature>
<dbReference type="OrthoDB" id="9765670at2"/>
<dbReference type="AlphaFoldDB" id="A0A3P7PJX5"/>
<sequence>MHVRDEIVVSDETIEYAEKVILPDGMHFDSERRKYLRDFTTLDLKAVPGSGKTTLLLAKLVILEQYLPLRSGRSVLVLSHTNAAVDEINDRLKKHCPKLFSYPNFIGTIQSFVNKFLAVPYFESCSKVKVVSIDADNYNKFVEFKYNVMPRYALASWLKNQREPLALLQSLRLNEDNKLIKHIDGEVEKFPLKDSSGKSYKSLVKFKNSIWKKGILQFDDAYYFAYRYIVRDNSICSILRERFGFVFVDEMQDMAQHQYKILEIFNTPDVCFQRLGDNNQAIYSNIVYENNIWATRANTITIHGSYRLSKKNAQLASRFGMDGVEIAGLNADNSDYKPVMIVFDEDNCECEAIKAFKTYIETHPDNSKISVKSGYKVVAWRKKHEKDHLTLKKYCPKYLYMHENNLSHDADNQNNYKLVMEIYSWLGWVLFYEQAHFNGQIVTRGNIRRVIKDKGLYNDEFKAFIYSILDSYNKEDTEGAIKECENILKLLLSGFGYEKTQISEIINDVSRLPAFLNEDLLEISEEKCSECAIKEIKPVVGTVHSVKGETHDITFFLESYYDGKFESDILEKCISGKASVAELLRAENECIKTLEKEIAEIIESGKDRGIKTRIDKIRKHQTQIGRIQQYSKLVYVALSRARGIIGYGISEKQFEKYFDKEEVQEKWDLVFVRN</sequence>
<gene>
    <name evidence="7" type="ORF">PATL70BA_3322</name>
</gene>
<keyword evidence="4 5" id="KW-0067">ATP-binding</keyword>
<evidence type="ECO:0000313" key="7">
    <source>
        <dbReference type="EMBL" id="VDN49248.1"/>
    </source>
</evidence>
<dbReference type="EMBL" id="LR130778">
    <property type="protein sequence ID" value="VDN49248.1"/>
    <property type="molecule type" value="Genomic_DNA"/>
</dbReference>
<dbReference type="Gene3D" id="1.10.10.160">
    <property type="match status" value="1"/>
</dbReference>
<dbReference type="InterPro" id="IPR014016">
    <property type="entry name" value="UvrD-like_ATP-bd"/>
</dbReference>
<evidence type="ECO:0000256" key="5">
    <source>
        <dbReference type="PROSITE-ProRule" id="PRU00560"/>
    </source>
</evidence>
<dbReference type="PANTHER" id="PTHR11070">
    <property type="entry name" value="UVRD / RECB / PCRA DNA HELICASE FAMILY MEMBER"/>
    <property type="match status" value="1"/>
</dbReference>
<dbReference type="Gene3D" id="3.40.50.300">
    <property type="entry name" value="P-loop containing nucleotide triphosphate hydrolases"/>
    <property type="match status" value="1"/>
</dbReference>
<dbReference type="PROSITE" id="PS51198">
    <property type="entry name" value="UVRD_HELICASE_ATP_BIND"/>
    <property type="match status" value="1"/>
</dbReference>
<feature type="binding site" evidence="5">
    <location>
        <begin position="46"/>
        <end position="53"/>
    </location>
    <ligand>
        <name>ATP</name>
        <dbReference type="ChEBI" id="CHEBI:30616"/>
    </ligand>
</feature>
<dbReference type="GO" id="GO:0016787">
    <property type="term" value="F:hydrolase activity"/>
    <property type="evidence" value="ECO:0007669"/>
    <property type="project" value="UniProtKB-UniRule"/>
</dbReference>
<dbReference type="SUPFAM" id="SSF52540">
    <property type="entry name" value="P-loop containing nucleoside triphosphate hydrolases"/>
    <property type="match status" value="1"/>
</dbReference>
<proteinExistence type="predicted"/>
<evidence type="ECO:0000313" key="8">
    <source>
        <dbReference type="Proteomes" id="UP000279029"/>
    </source>
</evidence>
<dbReference type="GO" id="GO:0003678">
    <property type="term" value="F:DNA helicase activity"/>
    <property type="evidence" value="ECO:0007669"/>
    <property type="project" value="UniProtKB-EC"/>
</dbReference>
<keyword evidence="8" id="KW-1185">Reference proteome</keyword>
<keyword evidence="1 5" id="KW-0547">Nucleotide-binding</keyword>
<dbReference type="GO" id="GO:0005524">
    <property type="term" value="F:ATP binding"/>
    <property type="evidence" value="ECO:0007669"/>
    <property type="project" value="UniProtKB-UniRule"/>
</dbReference>
<dbReference type="InterPro" id="IPR013986">
    <property type="entry name" value="DExx_box_DNA_helicase_dom_sf"/>
</dbReference>
<evidence type="ECO:0000256" key="2">
    <source>
        <dbReference type="ARBA" id="ARBA00022801"/>
    </source>
</evidence>
<protein>
    <submittedName>
        <fullName evidence="7">DNA helicase</fullName>
        <ecNumber evidence="7">3.6.4.12</ecNumber>
    </submittedName>
</protein>
<keyword evidence="3 5" id="KW-0347">Helicase</keyword>
<dbReference type="Pfam" id="PF00580">
    <property type="entry name" value="UvrD-helicase"/>
    <property type="match status" value="1"/>
</dbReference>
<name>A0A3P7PJX5_9FIRM</name>
<dbReference type="RefSeq" id="WP_125138249.1">
    <property type="nucleotide sequence ID" value="NZ_LR130778.1"/>
</dbReference>
<reference evidence="7 8" key="1">
    <citation type="submission" date="2018-09" db="EMBL/GenBank/DDBJ databases">
        <authorList>
            <person name="Postec A."/>
        </authorList>
    </citation>
    <scope>NUCLEOTIDE SEQUENCE [LARGE SCALE GENOMIC DNA]</scope>
    <source>
        <strain evidence="7">70B-A</strain>
    </source>
</reference>
<dbReference type="InterPro" id="IPR000212">
    <property type="entry name" value="DNA_helicase_UvrD/REP"/>
</dbReference>
<evidence type="ECO:0000256" key="3">
    <source>
        <dbReference type="ARBA" id="ARBA00022806"/>
    </source>
</evidence>
<accession>A0A3P7PJX5</accession>
<dbReference type="EC" id="3.6.4.12" evidence="7"/>
<evidence type="ECO:0000256" key="4">
    <source>
        <dbReference type="ARBA" id="ARBA00022840"/>
    </source>
</evidence>
<dbReference type="GO" id="GO:0003677">
    <property type="term" value="F:DNA binding"/>
    <property type="evidence" value="ECO:0007669"/>
    <property type="project" value="InterPro"/>
</dbReference>
<organism evidence="7 8">
    <name type="scientific">Petrocella atlantisensis</name>
    <dbReference type="NCBI Taxonomy" id="2173034"/>
    <lineage>
        <taxon>Bacteria</taxon>
        <taxon>Bacillati</taxon>
        <taxon>Bacillota</taxon>
        <taxon>Clostridia</taxon>
        <taxon>Lachnospirales</taxon>
        <taxon>Vallitaleaceae</taxon>
        <taxon>Petrocella</taxon>
    </lineage>
</organism>
<keyword evidence="2 5" id="KW-0378">Hydrolase</keyword>